<dbReference type="GO" id="GO:0000026">
    <property type="term" value="F:alpha-1,2-mannosyltransferase activity"/>
    <property type="evidence" value="ECO:0007669"/>
    <property type="project" value="TreeGrafter"/>
</dbReference>
<dbReference type="OMA" id="LHANISI"/>
<dbReference type="GeneID" id="20377310"/>
<evidence type="ECO:0000256" key="3">
    <source>
        <dbReference type="ARBA" id="ARBA00022676"/>
    </source>
</evidence>
<comment type="subcellular location">
    <subcellularLocation>
        <location evidence="1 10">Endoplasmic reticulum membrane</location>
        <topology evidence="1 10">Multi-pass membrane protein</topology>
    </subcellularLocation>
</comment>
<gene>
    <name evidence="12" type="ORF">J056_004358</name>
</gene>
<dbReference type="RefSeq" id="XP_009267834.1">
    <property type="nucleotide sequence ID" value="XM_009269559.1"/>
</dbReference>
<keyword evidence="7" id="KW-1133">Transmembrane helix</keyword>
<dbReference type="Pfam" id="PF03901">
    <property type="entry name" value="Glyco_transf_22"/>
    <property type="match status" value="1"/>
</dbReference>
<evidence type="ECO:0000256" key="9">
    <source>
        <dbReference type="ARBA" id="ARBA00024708"/>
    </source>
</evidence>
<comment type="function">
    <text evidence="9">Mannosyltransferase involved in glycosylphosphatidylinositol-anchor biosynthesis. Transfers the third mannose to Man2-GlcN-acyl-PI during GPI precursor assembly.</text>
</comment>
<dbReference type="KEGG" id="wic:J056_004358"/>
<dbReference type="Proteomes" id="UP000014064">
    <property type="component" value="Unassembled WGS sequence"/>
</dbReference>
<dbReference type="GO" id="GO:0006506">
    <property type="term" value="P:GPI anchor biosynthetic process"/>
    <property type="evidence" value="ECO:0007669"/>
    <property type="project" value="TreeGrafter"/>
</dbReference>
<sequence length="269" mass="30627">MLAVGVGLFALISVVSLDSMVYGSFTITPVRFIQSNIINSVSHFYGTSSALYYVTQAWPILLNTSIVYTYKAVVDMRTPTEKALRNTLIFVTGVYTLIAHKEWRFIQPLLPIAMALTASRMNLSKKTVKWLAVGVIPALYLLTTHMRGQVEVSEWVGEVSGVRSVGFYMPCHSTPWQSHIHRPDLTLYAVQCEPGGYNEEDVFYASPVEFMRKRHLEDVVIVFEALLIDYSDLHAELLKQYEVTLSLFNTVLHEDSRRRGDIVVFRRMH</sequence>
<evidence type="ECO:0000256" key="1">
    <source>
        <dbReference type="ARBA" id="ARBA00004477"/>
    </source>
</evidence>
<accession>R9AHB3</accession>
<dbReference type="PANTHER" id="PTHR22760:SF4">
    <property type="entry name" value="GPI MANNOSYLTRANSFERASE 3"/>
    <property type="match status" value="1"/>
</dbReference>
<keyword evidence="8" id="KW-0472">Membrane</keyword>
<evidence type="ECO:0000256" key="11">
    <source>
        <dbReference type="SAM" id="SignalP"/>
    </source>
</evidence>
<keyword evidence="4 12" id="KW-0808">Transferase</keyword>
<dbReference type="PANTHER" id="PTHR22760">
    <property type="entry name" value="GLYCOSYLTRANSFERASE"/>
    <property type="match status" value="1"/>
</dbReference>
<protein>
    <recommendedName>
        <fullName evidence="10">Mannosyltransferase</fullName>
        <ecNumber evidence="10">2.4.1.-</ecNumber>
    </recommendedName>
</protein>
<proteinExistence type="inferred from homology"/>
<evidence type="ECO:0000256" key="10">
    <source>
        <dbReference type="RuleBase" id="RU363075"/>
    </source>
</evidence>
<keyword evidence="13" id="KW-1185">Reference proteome</keyword>
<feature type="chain" id="PRO_5004470427" description="Mannosyltransferase" evidence="11">
    <location>
        <begin position="18"/>
        <end position="269"/>
    </location>
</feature>
<reference evidence="13" key="1">
    <citation type="journal article" date="2013" name="BMC Genomics">
        <title>Genome and transcriptome sequencing of the halophilic fungus Wallemia ichthyophaga: haloadaptations present and absent.</title>
        <authorList>
            <person name="Zajc J."/>
            <person name="Liu Y."/>
            <person name="Dai W."/>
            <person name="Yang Z."/>
            <person name="Hu J."/>
            <person name="Gostincar C."/>
            <person name="Gunde-Cimerman N."/>
        </authorList>
    </citation>
    <scope>NUCLEOTIDE SEQUENCE [LARGE SCALE GENOMIC DNA]</scope>
    <source>
        <strain evidence="13">EXF-994 / CBS 113033</strain>
    </source>
</reference>
<keyword evidence="5" id="KW-0812">Transmembrane</keyword>
<evidence type="ECO:0000256" key="8">
    <source>
        <dbReference type="ARBA" id="ARBA00023136"/>
    </source>
</evidence>
<dbReference type="InterPro" id="IPR005599">
    <property type="entry name" value="GPI_mannosylTrfase"/>
</dbReference>
<evidence type="ECO:0000256" key="2">
    <source>
        <dbReference type="ARBA" id="ARBA00006065"/>
    </source>
</evidence>
<organism evidence="12 13">
    <name type="scientific">Wallemia ichthyophaga (strain EXF-994 / CBS 113033)</name>
    <dbReference type="NCBI Taxonomy" id="1299270"/>
    <lineage>
        <taxon>Eukaryota</taxon>
        <taxon>Fungi</taxon>
        <taxon>Dikarya</taxon>
        <taxon>Basidiomycota</taxon>
        <taxon>Wallemiomycotina</taxon>
        <taxon>Wallemiomycetes</taxon>
        <taxon>Wallemiales</taxon>
        <taxon>Wallemiaceae</taxon>
        <taxon>Wallemia</taxon>
    </lineage>
</organism>
<dbReference type="EMBL" id="KE007230">
    <property type="protein sequence ID" value="EOR01572.1"/>
    <property type="molecule type" value="Genomic_DNA"/>
</dbReference>
<name>R9AHB3_WALI9</name>
<dbReference type="STRING" id="1299270.R9AHB3"/>
<feature type="signal peptide" evidence="11">
    <location>
        <begin position="1"/>
        <end position="17"/>
    </location>
</feature>
<dbReference type="EC" id="2.4.1.-" evidence="10"/>
<dbReference type="HOGENOM" id="CLU_1035135_0_0_1"/>
<evidence type="ECO:0000256" key="4">
    <source>
        <dbReference type="ARBA" id="ARBA00022679"/>
    </source>
</evidence>
<keyword evidence="6 10" id="KW-0256">Endoplasmic reticulum</keyword>
<dbReference type="OrthoDB" id="416834at2759"/>
<evidence type="ECO:0000256" key="5">
    <source>
        <dbReference type="ARBA" id="ARBA00022692"/>
    </source>
</evidence>
<evidence type="ECO:0000313" key="12">
    <source>
        <dbReference type="EMBL" id="EOR01572.1"/>
    </source>
</evidence>
<evidence type="ECO:0000313" key="13">
    <source>
        <dbReference type="Proteomes" id="UP000014064"/>
    </source>
</evidence>
<dbReference type="AlphaFoldDB" id="R9AHB3"/>
<evidence type="ECO:0000256" key="6">
    <source>
        <dbReference type="ARBA" id="ARBA00022824"/>
    </source>
</evidence>
<keyword evidence="11" id="KW-0732">Signal</keyword>
<dbReference type="GO" id="GO:0005789">
    <property type="term" value="C:endoplasmic reticulum membrane"/>
    <property type="evidence" value="ECO:0007669"/>
    <property type="project" value="UniProtKB-SubCell"/>
</dbReference>
<keyword evidence="3 10" id="KW-0328">Glycosyltransferase</keyword>
<comment type="similarity">
    <text evidence="2">Belongs to the glycosyltransferase 22 family. PIGB subfamily.</text>
</comment>
<dbReference type="eggNOG" id="KOG1771">
    <property type="taxonomic scope" value="Eukaryota"/>
</dbReference>
<evidence type="ECO:0000256" key="7">
    <source>
        <dbReference type="ARBA" id="ARBA00022989"/>
    </source>
</evidence>